<reference evidence="8 9" key="1">
    <citation type="submission" date="2023-12" db="EMBL/GenBank/DDBJ databases">
        <title>A high-quality genome assembly for Dillenia turbinata (Dilleniales).</title>
        <authorList>
            <person name="Chanderbali A."/>
        </authorList>
    </citation>
    <scope>NUCLEOTIDE SEQUENCE [LARGE SCALE GENOMIC DNA]</scope>
    <source>
        <strain evidence="8">LSX21</strain>
        <tissue evidence="8">Leaf</tissue>
    </source>
</reference>
<keyword evidence="6 7" id="KW-0349">Heme</keyword>
<evidence type="ECO:0000256" key="7">
    <source>
        <dbReference type="RuleBase" id="RU000461"/>
    </source>
</evidence>
<dbReference type="Proteomes" id="UP001370490">
    <property type="component" value="Unassembled WGS sequence"/>
</dbReference>
<dbReference type="GO" id="GO:0016705">
    <property type="term" value="F:oxidoreductase activity, acting on paired donors, with incorporation or reduction of molecular oxygen"/>
    <property type="evidence" value="ECO:0007669"/>
    <property type="project" value="InterPro"/>
</dbReference>
<evidence type="ECO:0000256" key="5">
    <source>
        <dbReference type="ARBA" id="ARBA00023004"/>
    </source>
</evidence>
<dbReference type="PROSITE" id="PS00086">
    <property type="entry name" value="CYTOCHROME_P450"/>
    <property type="match status" value="1"/>
</dbReference>
<evidence type="ECO:0000256" key="1">
    <source>
        <dbReference type="ARBA" id="ARBA00001971"/>
    </source>
</evidence>
<dbReference type="PRINTS" id="PR00385">
    <property type="entry name" value="P450"/>
</dbReference>
<evidence type="ECO:0000256" key="4">
    <source>
        <dbReference type="ARBA" id="ARBA00023002"/>
    </source>
</evidence>
<keyword evidence="4 7" id="KW-0560">Oxidoreductase</keyword>
<dbReference type="GO" id="GO:0020037">
    <property type="term" value="F:heme binding"/>
    <property type="evidence" value="ECO:0007669"/>
    <property type="project" value="InterPro"/>
</dbReference>
<dbReference type="InterPro" id="IPR017972">
    <property type="entry name" value="Cyt_P450_CS"/>
</dbReference>
<feature type="binding site" description="axial binding residue" evidence="6">
    <location>
        <position position="402"/>
    </location>
    <ligand>
        <name>heme</name>
        <dbReference type="ChEBI" id="CHEBI:30413"/>
    </ligand>
    <ligandPart>
        <name>Fe</name>
        <dbReference type="ChEBI" id="CHEBI:18248"/>
    </ligandPart>
</feature>
<dbReference type="CDD" id="cd11064">
    <property type="entry name" value="CYP86A"/>
    <property type="match status" value="1"/>
</dbReference>
<evidence type="ECO:0000313" key="8">
    <source>
        <dbReference type="EMBL" id="KAK6936954.1"/>
    </source>
</evidence>
<accession>A0AAN8VNB4</accession>
<organism evidence="8 9">
    <name type="scientific">Dillenia turbinata</name>
    <dbReference type="NCBI Taxonomy" id="194707"/>
    <lineage>
        <taxon>Eukaryota</taxon>
        <taxon>Viridiplantae</taxon>
        <taxon>Streptophyta</taxon>
        <taxon>Embryophyta</taxon>
        <taxon>Tracheophyta</taxon>
        <taxon>Spermatophyta</taxon>
        <taxon>Magnoliopsida</taxon>
        <taxon>eudicotyledons</taxon>
        <taxon>Gunneridae</taxon>
        <taxon>Pentapetalae</taxon>
        <taxon>Dilleniales</taxon>
        <taxon>Dilleniaceae</taxon>
        <taxon>Dillenia</taxon>
    </lineage>
</organism>
<dbReference type="InterPro" id="IPR002401">
    <property type="entry name" value="Cyt_P450_E_grp-I"/>
</dbReference>
<evidence type="ECO:0000256" key="2">
    <source>
        <dbReference type="ARBA" id="ARBA00010617"/>
    </source>
</evidence>
<dbReference type="Pfam" id="PF00067">
    <property type="entry name" value="p450"/>
    <property type="match status" value="1"/>
</dbReference>
<comment type="cofactor">
    <cofactor evidence="1 6">
        <name>heme</name>
        <dbReference type="ChEBI" id="CHEBI:30413"/>
    </cofactor>
</comment>
<dbReference type="EMBL" id="JBAMMX010000007">
    <property type="protein sequence ID" value="KAK6936954.1"/>
    <property type="molecule type" value="Genomic_DNA"/>
</dbReference>
<protein>
    <submittedName>
        <fullName evidence="8">Cytochrome P450</fullName>
    </submittedName>
</protein>
<comment type="caution">
    <text evidence="8">The sequence shown here is derived from an EMBL/GenBank/DDBJ whole genome shotgun (WGS) entry which is preliminary data.</text>
</comment>
<gene>
    <name evidence="8" type="ORF">RJ641_033984</name>
</gene>
<evidence type="ECO:0000256" key="3">
    <source>
        <dbReference type="ARBA" id="ARBA00022723"/>
    </source>
</evidence>
<sequence>MLSSTPSSTLQVNTFLNLSHGVCTSNPTNIRHLLRSNFSNFVKGSRFRDNLHDLLGHGIFNVDSHLWSLQRKLASPEFSTSSLNSFISQIVTSEIENRLIPCLNFAFNHDSNSLSRVLDLDEIFRKFAFDNICNLVFGVDPARLNSQPEQDSINCAFGQAFDDAVQISFSRLISPLPLIWKVKRFLNLGSEKRLKESIKIINDFTISIIRSKEEEVEEERKVHQDLLSRFMSSTLNNPELGFADEEERRKFLRDIVISFVLAGKDSTSTALTWFFWLISGNPRCEKLILDELPSSAGKVIFSYDELRCFNYLHACISEALRLFPPVPINSRLTVDDDVLPDGTKVKKGWFADYSAYAVGRNDRVWGEQCKEFVPERWLDERGVYKPSDQYEFPVFHCGPRMCLGKDMAYVQMKCVAAAVISQFEVVAEDAGGRPRKLVDPPYILSIFLKKKGGLPVRLKRRPRV</sequence>
<name>A0AAN8VNB4_9MAGN</name>
<dbReference type="GO" id="GO:0004497">
    <property type="term" value="F:monooxygenase activity"/>
    <property type="evidence" value="ECO:0007669"/>
    <property type="project" value="UniProtKB-KW"/>
</dbReference>
<comment type="similarity">
    <text evidence="2 7">Belongs to the cytochrome P450 family.</text>
</comment>
<dbReference type="GO" id="GO:0006629">
    <property type="term" value="P:lipid metabolic process"/>
    <property type="evidence" value="ECO:0007669"/>
    <property type="project" value="UniProtKB-ARBA"/>
</dbReference>
<evidence type="ECO:0000256" key="6">
    <source>
        <dbReference type="PIRSR" id="PIRSR602401-1"/>
    </source>
</evidence>
<keyword evidence="7" id="KW-0503">Monooxygenase</keyword>
<proteinExistence type="inferred from homology"/>
<dbReference type="InterPro" id="IPR001128">
    <property type="entry name" value="Cyt_P450"/>
</dbReference>
<dbReference type="PRINTS" id="PR00463">
    <property type="entry name" value="EP450I"/>
</dbReference>
<dbReference type="SUPFAM" id="SSF48264">
    <property type="entry name" value="Cytochrome P450"/>
    <property type="match status" value="1"/>
</dbReference>
<keyword evidence="9" id="KW-1185">Reference proteome</keyword>
<evidence type="ECO:0000313" key="9">
    <source>
        <dbReference type="Proteomes" id="UP001370490"/>
    </source>
</evidence>
<dbReference type="Gene3D" id="1.10.630.10">
    <property type="entry name" value="Cytochrome P450"/>
    <property type="match status" value="1"/>
</dbReference>
<dbReference type="AlphaFoldDB" id="A0AAN8VNB4"/>
<keyword evidence="5 6" id="KW-0408">Iron</keyword>
<dbReference type="InterPro" id="IPR036396">
    <property type="entry name" value="Cyt_P450_sf"/>
</dbReference>
<dbReference type="GO" id="GO:0005506">
    <property type="term" value="F:iron ion binding"/>
    <property type="evidence" value="ECO:0007669"/>
    <property type="project" value="InterPro"/>
</dbReference>
<keyword evidence="3 6" id="KW-0479">Metal-binding</keyword>
<dbReference type="PANTHER" id="PTHR24296">
    <property type="entry name" value="CYTOCHROME P450"/>
    <property type="match status" value="1"/>
</dbReference>